<dbReference type="InterPro" id="IPR024488">
    <property type="entry name" value="DUF2777"/>
</dbReference>
<protein>
    <submittedName>
        <fullName evidence="1">DUF2777 family protein</fullName>
    </submittedName>
</protein>
<accession>A0ABW0YR91</accession>
<dbReference type="EMBL" id="JBHSOZ010000010">
    <property type="protein sequence ID" value="MFC5714291.1"/>
    <property type="molecule type" value="Genomic_DNA"/>
</dbReference>
<dbReference type="Pfam" id="PF10949">
    <property type="entry name" value="DUF2777"/>
    <property type="match status" value="1"/>
</dbReference>
<keyword evidence="2" id="KW-1185">Reference proteome</keyword>
<evidence type="ECO:0000313" key="1">
    <source>
        <dbReference type="EMBL" id="MFC5714291.1"/>
    </source>
</evidence>
<dbReference type="RefSeq" id="WP_385942920.1">
    <property type="nucleotide sequence ID" value="NZ_JBHSOZ010000010.1"/>
</dbReference>
<organism evidence="1 2">
    <name type="scientific">Thalassorhabdus alkalitolerans</name>
    <dbReference type="NCBI Taxonomy" id="2282697"/>
    <lineage>
        <taxon>Bacteria</taxon>
        <taxon>Bacillati</taxon>
        <taxon>Bacillota</taxon>
        <taxon>Bacilli</taxon>
        <taxon>Bacillales</taxon>
        <taxon>Bacillaceae</taxon>
        <taxon>Thalassorhabdus</taxon>
    </lineage>
</organism>
<evidence type="ECO:0000313" key="2">
    <source>
        <dbReference type="Proteomes" id="UP001596142"/>
    </source>
</evidence>
<sequence>MNRAKASQYKGQTIVVDEGKMGSYFGILTNIDALPNKPWMASVRITGIQALPASADLHEPMYLEGEVVECLGTKVKEPENEYTGSYESSFIDALQKKGQWLQEKTAQYTSFLHAIEKKLQFYNASLTNVGEIDQKTEDESFVYYSIVKVNDILYLQEDTRDEQLELEGCPFTLEIEYKHQWIKCTPAGGLSFLSENGKLIPVSEGARVRISRQQFEPFTILLNELEQPSRQSLEKGLRTLGFTEKDLVKCHNRLLHELLARDAETSFQGVNFLMFQKNSSTLIVQHHYERTLQQNSPDSIFDRFEFTTDQGARSIITYSNALSK</sequence>
<comment type="caution">
    <text evidence="1">The sequence shown here is derived from an EMBL/GenBank/DDBJ whole genome shotgun (WGS) entry which is preliminary data.</text>
</comment>
<dbReference type="Proteomes" id="UP001596142">
    <property type="component" value="Unassembled WGS sequence"/>
</dbReference>
<proteinExistence type="predicted"/>
<gene>
    <name evidence="1" type="ORF">ACFPU1_16190</name>
</gene>
<name>A0ABW0YR91_9BACI</name>
<reference evidence="2" key="1">
    <citation type="journal article" date="2019" name="Int. J. Syst. Evol. Microbiol.">
        <title>The Global Catalogue of Microorganisms (GCM) 10K type strain sequencing project: providing services to taxonomists for standard genome sequencing and annotation.</title>
        <authorList>
            <consortium name="The Broad Institute Genomics Platform"/>
            <consortium name="The Broad Institute Genome Sequencing Center for Infectious Disease"/>
            <person name="Wu L."/>
            <person name="Ma J."/>
        </authorList>
    </citation>
    <scope>NUCLEOTIDE SEQUENCE [LARGE SCALE GENOMIC DNA]</scope>
    <source>
        <strain evidence="2">CECT 7184</strain>
    </source>
</reference>